<organism evidence="1 2">
    <name type="scientific">Chitinophaga sancti</name>
    <dbReference type="NCBI Taxonomy" id="1004"/>
    <lineage>
        <taxon>Bacteria</taxon>
        <taxon>Pseudomonadati</taxon>
        <taxon>Bacteroidota</taxon>
        <taxon>Chitinophagia</taxon>
        <taxon>Chitinophagales</taxon>
        <taxon>Chitinophagaceae</taxon>
        <taxon>Chitinophaga</taxon>
    </lineage>
</organism>
<dbReference type="RefSeq" id="WP_262487780.1">
    <property type="nucleotide sequence ID" value="NZ_CP139972.1"/>
</dbReference>
<accession>A0ABZ0XEM9</accession>
<dbReference type="EMBL" id="CP140154">
    <property type="protein sequence ID" value="WQG88935.1"/>
    <property type="molecule type" value="Genomic_DNA"/>
</dbReference>
<gene>
    <name evidence="1" type="ORF">SR876_28805</name>
</gene>
<name>A0ABZ0XEM9_9BACT</name>
<protein>
    <submittedName>
        <fullName evidence="1">Uncharacterized protein</fullName>
    </submittedName>
</protein>
<evidence type="ECO:0000313" key="2">
    <source>
        <dbReference type="Proteomes" id="UP001326715"/>
    </source>
</evidence>
<keyword evidence="2" id="KW-1185">Reference proteome</keyword>
<reference evidence="1 2" key="1">
    <citation type="submission" date="2023-11" db="EMBL/GenBank/DDBJ databases">
        <title>MicrobeMod: A computational toolkit for identifying prokaryotic methylation and restriction-modification with nanopore sequencing.</title>
        <authorList>
            <person name="Crits-Christoph A."/>
            <person name="Kang S.C."/>
            <person name="Lee H."/>
            <person name="Ostrov N."/>
        </authorList>
    </citation>
    <scope>NUCLEOTIDE SEQUENCE [LARGE SCALE GENOMIC DNA]</scope>
    <source>
        <strain evidence="1 2">ATCC 23090</strain>
    </source>
</reference>
<dbReference type="Proteomes" id="UP001326715">
    <property type="component" value="Chromosome"/>
</dbReference>
<evidence type="ECO:0000313" key="1">
    <source>
        <dbReference type="EMBL" id="WQG88935.1"/>
    </source>
</evidence>
<proteinExistence type="predicted"/>
<sequence length="41" mass="4716">MNNLEAVLVFGKFEIETAGHDLNDFDGNNFREPTDKQSVFR</sequence>